<organism evidence="2 3">
    <name type="scientific">Branchiostoma lanceolatum</name>
    <name type="common">Common lancelet</name>
    <name type="synonym">Amphioxus lanceolatum</name>
    <dbReference type="NCBI Taxonomy" id="7740"/>
    <lineage>
        <taxon>Eukaryota</taxon>
        <taxon>Metazoa</taxon>
        <taxon>Chordata</taxon>
        <taxon>Cephalochordata</taxon>
        <taxon>Leptocardii</taxon>
        <taxon>Amphioxiformes</taxon>
        <taxon>Branchiostomatidae</taxon>
        <taxon>Branchiostoma</taxon>
    </lineage>
</organism>
<proteinExistence type="predicted"/>
<accession>A0A8K0EBA3</accession>
<evidence type="ECO:0000313" key="3">
    <source>
        <dbReference type="Proteomes" id="UP000838412"/>
    </source>
</evidence>
<name>A0A8K0EBA3_BRALA</name>
<dbReference type="InterPro" id="IPR046496">
    <property type="entry name" value="DUF6589"/>
</dbReference>
<protein>
    <submittedName>
        <fullName evidence="2">Hypp6892 protein</fullName>
    </submittedName>
</protein>
<dbReference type="Pfam" id="PF20231">
    <property type="entry name" value="DUF6589"/>
    <property type="match status" value="1"/>
</dbReference>
<dbReference type="AlphaFoldDB" id="A0A8K0EBA3"/>
<evidence type="ECO:0000313" key="2">
    <source>
        <dbReference type="EMBL" id="CAH1242612.1"/>
    </source>
</evidence>
<sequence>MREGLYDLVKNDSVKEGDGNRMLRNLKFDMVQYFQNNHTHYKDLEFRYIAEHNALLTPRLSVAILHNKTINFHGLPGKNIPKDLFMEFLNRKAKDGLTRLGPDMTSATVTREGNSLGVLGDILSSFDRDISLYTAIGKHTVPDLKGEVEQLVDELKMEDPFKIIPGRCYTTFPTQSRLHTIDGRKLTGWMLKQK</sequence>
<dbReference type="Proteomes" id="UP000838412">
    <property type="component" value="Chromosome 12"/>
</dbReference>
<evidence type="ECO:0000259" key="1">
    <source>
        <dbReference type="Pfam" id="PF20231"/>
    </source>
</evidence>
<keyword evidence="3" id="KW-1185">Reference proteome</keyword>
<feature type="domain" description="DUF6589" evidence="1">
    <location>
        <begin position="1"/>
        <end position="139"/>
    </location>
</feature>
<gene>
    <name evidence="2" type="primary">Hypp6892</name>
    <name evidence="2" type="ORF">BLAG_LOCUS5891</name>
</gene>
<dbReference type="OrthoDB" id="10056936at2759"/>
<reference evidence="2" key="1">
    <citation type="submission" date="2022-01" db="EMBL/GenBank/DDBJ databases">
        <authorList>
            <person name="Braso-Vives M."/>
        </authorList>
    </citation>
    <scope>NUCLEOTIDE SEQUENCE</scope>
</reference>
<dbReference type="EMBL" id="OV696697">
    <property type="protein sequence ID" value="CAH1242612.1"/>
    <property type="molecule type" value="Genomic_DNA"/>
</dbReference>